<reference evidence="1 2" key="1">
    <citation type="journal article" date="2018" name="Sci. Rep.">
        <title>Comparative analysis of the Pocillopora damicornis genome highlights role of immune system in coral evolution.</title>
        <authorList>
            <person name="Cunning R."/>
            <person name="Bay R.A."/>
            <person name="Gillette P."/>
            <person name="Baker A.C."/>
            <person name="Traylor-Knowles N."/>
        </authorList>
    </citation>
    <scope>NUCLEOTIDE SEQUENCE [LARGE SCALE GENOMIC DNA]</scope>
    <source>
        <strain evidence="1">RSMAS</strain>
        <tissue evidence="1">Whole animal</tissue>
    </source>
</reference>
<proteinExistence type="predicted"/>
<dbReference type="AlphaFoldDB" id="A0A3M6TQM4"/>
<dbReference type="EMBL" id="RCHS01003146">
    <property type="protein sequence ID" value="RMX43690.1"/>
    <property type="molecule type" value="Genomic_DNA"/>
</dbReference>
<evidence type="ECO:0000313" key="1">
    <source>
        <dbReference type="EMBL" id="RMX43690.1"/>
    </source>
</evidence>
<organism evidence="1 2">
    <name type="scientific">Pocillopora damicornis</name>
    <name type="common">Cauliflower coral</name>
    <name type="synonym">Millepora damicornis</name>
    <dbReference type="NCBI Taxonomy" id="46731"/>
    <lineage>
        <taxon>Eukaryota</taxon>
        <taxon>Metazoa</taxon>
        <taxon>Cnidaria</taxon>
        <taxon>Anthozoa</taxon>
        <taxon>Hexacorallia</taxon>
        <taxon>Scleractinia</taxon>
        <taxon>Astrocoeniina</taxon>
        <taxon>Pocilloporidae</taxon>
        <taxon>Pocillopora</taxon>
    </lineage>
</organism>
<keyword evidence="2" id="KW-1185">Reference proteome</keyword>
<sequence length="148" mass="17308">MKLAIWQIYLVALKHIPRPTFNVESPNVVQQADLLFLPHDEATAGVQKVEKYAWTVASRFQGAEPLTHTHLSQRLFRQSISEDNCDGRKFFRLILGVNSWLMSEERLQSMIREINFKEKKRSTEWMKRLLKLVSALNGEVTRLTRKNL</sequence>
<dbReference type="Proteomes" id="UP000275408">
    <property type="component" value="Unassembled WGS sequence"/>
</dbReference>
<name>A0A3M6TQM4_POCDA</name>
<gene>
    <name evidence="1" type="ORF">pdam_00006353</name>
</gene>
<comment type="caution">
    <text evidence="1">The sequence shown here is derived from an EMBL/GenBank/DDBJ whole genome shotgun (WGS) entry which is preliminary data.</text>
</comment>
<evidence type="ECO:0000313" key="2">
    <source>
        <dbReference type="Proteomes" id="UP000275408"/>
    </source>
</evidence>
<protein>
    <submittedName>
        <fullName evidence="1">Uncharacterized protein</fullName>
    </submittedName>
</protein>
<accession>A0A3M6TQM4</accession>